<reference evidence="7 8" key="2">
    <citation type="submission" date="2024-07" db="EMBL/GenBank/DDBJ databases">
        <authorList>
            <person name="Akdeniz Z."/>
        </authorList>
    </citation>
    <scope>NUCLEOTIDE SEQUENCE [LARGE SCALE GENOMIC DNA]</scope>
</reference>
<reference evidence="6" key="1">
    <citation type="submission" date="2023-06" db="EMBL/GenBank/DDBJ databases">
        <authorList>
            <person name="Kurt Z."/>
        </authorList>
    </citation>
    <scope>NUCLEOTIDE SEQUENCE</scope>
</reference>
<feature type="compositionally biased region" description="Basic and acidic residues" evidence="4">
    <location>
        <begin position="410"/>
        <end position="419"/>
    </location>
</feature>
<dbReference type="SMART" id="SM00360">
    <property type="entry name" value="RRM"/>
    <property type="match status" value="3"/>
</dbReference>
<dbReference type="SUPFAM" id="SSF54928">
    <property type="entry name" value="RNA-binding domain, RBD"/>
    <property type="match status" value="2"/>
</dbReference>
<evidence type="ECO:0000256" key="3">
    <source>
        <dbReference type="PROSITE-ProRule" id="PRU00176"/>
    </source>
</evidence>
<evidence type="ECO:0000256" key="4">
    <source>
        <dbReference type="SAM" id="MobiDB-lite"/>
    </source>
</evidence>
<dbReference type="Proteomes" id="UP001642409">
    <property type="component" value="Unassembled WGS sequence"/>
</dbReference>
<dbReference type="InterPro" id="IPR000504">
    <property type="entry name" value="RRM_dom"/>
</dbReference>
<evidence type="ECO:0000313" key="8">
    <source>
        <dbReference type="Proteomes" id="UP001642409"/>
    </source>
</evidence>
<feature type="compositionally biased region" description="Basic and acidic residues" evidence="4">
    <location>
        <begin position="392"/>
        <end position="403"/>
    </location>
</feature>
<keyword evidence="2 3" id="KW-0694">RNA-binding</keyword>
<feature type="domain" description="RRM" evidence="5">
    <location>
        <begin position="314"/>
        <end position="398"/>
    </location>
</feature>
<name>A0AA86TT16_9EUKA</name>
<organism evidence="6">
    <name type="scientific">Hexamita inflata</name>
    <dbReference type="NCBI Taxonomy" id="28002"/>
    <lineage>
        <taxon>Eukaryota</taxon>
        <taxon>Metamonada</taxon>
        <taxon>Diplomonadida</taxon>
        <taxon>Hexamitidae</taxon>
        <taxon>Hexamitinae</taxon>
        <taxon>Hexamita</taxon>
    </lineage>
</organism>
<dbReference type="InterPro" id="IPR012677">
    <property type="entry name" value="Nucleotide-bd_a/b_plait_sf"/>
</dbReference>
<dbReference type="GO" id="GO:0003723">
    <property type="term" value="F:RNA binding"/>
    <property type="evidence" value="ECO:0007669"/>
    <property type="project" value="UniProtKB-UniRule"/>
</dbReference>
<evidence type="ECO:0000256" key="1">
    <source>
        <dbReference type="ARBA" id="ARBA00022737"/>
    </source>
</evidence>
<proteinExistence type="predicted"/>
<dbReference type="AlphaFoldDB" id="A0AA86TT16"/>
<dbReference type="Gene3D" id="3.30.70.330">
    <property type="match status" value="3"/>
</dbReference>
<dbReference type="EMBL" id="CAXDID020000597">
    <property type="protein sequence ID" value="CAL6105516.1"/>
    <property type="molecule type" value="Genomic_DNA"/>
</dbReference>
<feature type="domain" description="RRM" evidence="5">
    <location>
        <begin position="103"/>
        <end position="188"/>
    </location>
</feature>
<gene>
    <name evidence="6" type="ORF">HINF_LOCUS15226</name>
    <name evidence="7" type="ORF">HINF_LOCUS73300</name>
</gene>
<sequence>MSRVFVSNIPEKFTPQDLQLLLQQANIPCSYPEPLKILKSKRHKADGSSTGRFIVLNFDQDVVANTAIEAINMMVLTVDQKETSIRAAPFIPNFRSYLENPLSNLVIYNIPLELATNDLKDLFNEFGSVLSAMVKKPMNKKDQPATAAPKCAMGYVLFENKEQADAAMESANGKFLGPNQLYIVKYKTLAQRMNENAEVLLLSIPTVFGETDTKEWVAKQVNMTVDEIFAANVNLSPDTRPETFNSNGQRAIFTCKTRQIALEVIDKINALGPIVLEGVKEPVQIKAKLTRGMLAFQRGQEQQQNKEKYADSGKNVQVFGLKSDVTETVVREFFSRYGTIEQLSAPNRTDVEQNIFHYNILFSKPEEAEKAIREAAKDEKSNMPRLSTSELRVQKYEQRKDVQSTRARKNKDAAEAGAQ</sequence>
<evidence type="ECO:0000313" key="7">
    <source>
        <dbReference type="EMBL" id="CAL6105516.1"/>
    </source>
</evidence>
<dbReference type="Pfam" id="PF00076">
    <property type="entry name" value="RRM_1"/>
    <property type="match status" value="1"/>
</dbReference>
<dbReference type="CDD" id="cd00590">
    <property type="entry name" value="RRM_SF"/>
    <property type="match status" value="2"/>
</dbReference>
<evidence type="ECO:0000256" key="2">
    <source>
        <dbReference type="ARBA" id="ARBA00022884"/>
    </source>
</evidence>
<dbReference type="PROSITE" id="PS50102">
    <property type="entry name" value="RRM"/>
    <property type="match status" value="2"/>
</dbReference>
<evidence type="ECO:0000259" key="5">
    <source>
        <dbReference type="PROSITE" id="PS50102"/>
    </source>
</evidence>
<dbReference type="InterPro" id="IPR035979">
    <property type="entry name" value="RBD_domain_sf"/>
</dbReference>
<comment type="caution">
    <text evidence="6">The sequence shown here is derived from an EMBL/GenBank/DDBJ whole genome shotgun (WGS) entry which is preliminary data.</text>
</comment>
<accession>A0AA86TT16</accession>
<dbReference type="EMBL" id="CATOUU010000381">
    <property type="protein sequence ID" value="CAI9927581.1"/>
    <property type="molecule type" value="Genomic_DNA"/>
</dbReference>
<dbReference type="PANTHER" id="PTHR24012">
    <property type="entry name" value="RNA BINDING PROTEIN"/>
    <property type="match status" value="1"/>
</dbReference>
<keyword evidence="8" id="KW-1185">Reference proteome</keyword>
<keyword evidence="1" id="KW-0677">Repeat</keyword>
<evidence type="ECO:0000313" key="6">
    <source>
        <dbReference type="EMBL" id="CAI9927581.1"/>
    </source>
</evidence>
<protein>
    <submittedName>
        <fullName evidence="6">Polyadenylate-binding protein</fullName>
    </submittedName>
    <submittedName>
        <fullName evidence="7">Polyadenylate-binding_protein</fullName>
    </submittedName>
</protein>
<feature type="region of interest" description="Disordered" evidence="4">
    <location>
        <begin position="374"/>
        <end position="419"/>
    </location>
</feature>